<reference evidence="3" key="1">
    <citation type="submission" date="2018-01" db="EMBL/GenBank/DDBJ databases">
        <title>Draft Genome Sequence of the Radioresistant Bacterium Deinococcus aerius TR0125, Isolated from the Higher Atmosphere above Japan.</title>
        <authorList>
            <person name="Satoh K."/>
            <person name="Arai H."/>
            <person name="Sanzen T."/>
            <person name="Kawaguchi Y."/>
            <person name="Hayashi H."/>
            <person name="Yokobori S."/>
            <person name="Yamagishi A."/>
            <person name="Oono Y."/>
            <person name="Narumi I."/>
        </authorList>
    </citation>
    <scope>NUCLEOTIDE SEQUENCE [LARGE SCALE GENOMIC DNA]</scope>
    <source>
        <strain evidence="3">TR0125</strain>
    </source>
</reference>
<dbReference type="InterPro" id="IPR044697">
    <property type="entry name" value="UGlyAH_cupin_C"/>
</dbReference>
<name>A0A2I9DJ03_9DEIO</name>
<dbReference type="EMBL" id="BFAG01000008">
    <property type="protein sequence ID" value="GBF06268.1"/>
    <property type="molecule type" value="Genomic_DNA"/>
</dbReference>
<feature type="domain" description="(S)-ureidoglycine aminohydrolase cupin" evidence="1">
    <location>
        <begin position="48"/>
        <end position="114"/>
    </location>
</feature>
<dbReference type="InterPro" id="IPR014710">
    <property type="entry name" value="RmlC-like_jellyroll"/>
</dbReference>
<dbReference type="Gene3D" id="2.60.120.10">
    <property type="entry name" value="Jelly Rolls"/>
    <property type="match status" value="1"/>
</dbReference>
<gene>
    <name evidence="2" type="ORF">DAERI_080059</name>
</gene>
<dbReference type="NCBIfam" id="TIGR03214">
    <property type="entry name" value="ura-cupin"/>
    <property type="match status" value="1"/>
</dbReference>
<dbReference type="PANTHER" id="PTHR34571">
    <property type="entry name" value="(S)-UREIDOGLYCINE AMINOHYDROLASE"/>
    <property type="match status" value="1"/>
</dbReference>
<dbReference type="InterPro" id="IPR044704">
    <property type="entry name" value="UGlyAH_cupin_N"/>
</dbReference>
<keyword evidence="3" id="KW-1185">Reference proteome</keyword>
<organism evidence="2 3">
    <name type="scientific">Deinococcus aerius</name>
    <dbReference type="NCBI Taxonomy" id="200253"/>
    <lineage>
        <taxon>Bacteria</taxon>
        <taxon>Thermotogati</taxon>
        <taxon>Deinococcota</taxon>
        <taxon>Deinococci</taxon>
        <taxon>Deinococcales</taxon>
        <taxon>Deinococcaceae</taxon>
        <taxon>Deinococcus</taxon>
    </lineage>
</organism>
<dbReference type="Proteomes" id="UP000236569">
    <property type="component" value="Unassembled WGS sequence"/>
</dbReference>
<dbReference type="Pfam" id="PF05899">
    <property type="entry name" value="Cupin_3"/>
    <property type="match status" value="1"/>
</dbReference>
<protein>
    <submittedName>
        <fullName evidence="2">Double stranded beta-helix domain containing protein, glxB</fullName>
    </submittedName>
</protein>
<evidence type="ECO:0000313" key="3">
    <source>
        <dbReference type="Proteomes" id="UP000236569"/>
    </source>
</evidence>
<dbReference type="SUPFAM" id="SSF51182">
    <property type="entry name" value="RmlC-like cupins"/>
    <property type="match status" value="1"/>
</dbReference>
<dbReference type="InterPro" id="IPR017627">
    <property type="entry name" value="UGHY"/>
</dbReference>
<dbReference type="OrthoDB" id="9814939at2"/>
<dbReference type="CDD" id="cd02211">
    <property type="entry name" value="cupin_UGlyAH_N"/>
    <property type="match status" value="1"/>
</dbReference>
<dbReference type="GO" id="GO:0071522">
    <property type="term" value="F:ureidoglycine aminohydrolase activity"/>
    <property type="evidence" value="ECO:0007669"/>
    <property type="project" value="InterPro"/>
</dbReference>
<dbReference type="PANTHER" id="PTHR34571:SF1">
    <property type="entry name" value="(S)-UREIDOGLYCINE AMINOHYDROLASE"/>
    <property type="match status" value="1"/>
</dbReference>
<accession>A0A2I9DJ03</accession>
<dbReference type="InterPro" id="IPR008579">
    <property type="entry name" value="UGlyAH_Cupin_dom"/>
</dbReference>
<dbReference type="AlphaFoldDB" id="A0A2I9DJ03"/>
<dbReference type="InterPro" id="IPR011051">
    <property type="entry name" value="RmlC_Cupin_sf"/>
</dbReference>
<dbReference type="RefSeq" id="WP_103129653.1">
    <property type="nucleotide sequence ID" value="NZ_BFAG01000008.1"/>
</dbReference>
<evidence type="ECO:0000259" key="1">
    <source>
        <dbReference type="Pfam" id="PF05899"/>
    </source>
</evidence>
<proteinExistence type="predicted"/>
<evidence type="ECO:0000313" key="2">
    <source>
        <dbReference type="EMBL" id="GBF06268.1"/>
    </source>
</evidence>
<sequence>MTLKQLGQTRSVVAPEFALLTPETFIRTTVAEWKNTACMVHIAPVIGQGARFTQFTAEMGPGAEASAPPAGIQRFVFVLEGEVELRVNGETHRLAEYDYAYLPAGTDHTLRAEQAARIEVFEKRFHPQAESLRAPQVFLGNERKVPGTEFEGDPGLIARKLLPDEPQFDFIVTTMSYAPGATLPYVEIHYMEHGLLMLEGEGIYRLGERFLPVTKGDVIWMGAHCPQWYGALGKTWSKYLLYKDMNRHPLEIR</sequence>
<dbReference type="CDD" id="cd02212">
    <property type="entry name" value="cupin_UGlyAH_C"/>
    <property type="match status" value="1"/>
</dbReference>
<comment type="caution">
    <text evidence="2">The sequence shown here is derived from an EMBL/GenBank/DDBJ whole genome shotgun (WGS) entry which is preliminary data.</text>
</comment>